<proteinExistence type="predicted"/>
<sequence length="299" mass="33745">MKKILSVLVVGLFFQGCASWLTEDDHARIEQEMTPVVQPAPVAEAPVEEDVVPDEEPLSRYSQLNNMAPPSDRQYKRMTRERMEFESELNSSAGSLWKMEGQSAYLFAENKHRRQGDPTAIKMEGAALKMVENKVAVIQDLLGRLEEQRIKAEEESRIAGEEKIRLAQYEAEQKFRAEQIAKGVIKVDPEQEAAFAALEAQYLAETRKPASVAKEANPDAKDDKIDLKEVELIPSKIVEKMAGDTYRIRGQQYLTIKNKPYKVIATAVVRMEDFSDAGVSSNKLLDAQYDVVHVKRTTE</sequence>
<dbReference type="KEGG" id="bex:A11Q_566"/>
<keyword evidence="3" id="KW-0282">Flagellum</keyword>
<dbReference type="eggNOG" id="COG2063">
    <property type="taxonomic scope" value="Bacteria"/>
</dbReference>
<accession>M4V9T1</accession>
<protein>
    <submittedName>
        <fullName evidence="3">Flagellar L-ring protein</fullName>
    </submittedName>
</protein>
<gene>
    <name evidence="3" type="ORF">A11Q_566</name>
</gene>
<dbReference type="RefSeq" id="WP_015469276.1">
    <property type="nucleotide sequence ID" value="NC_020813.1"/>
</dbReference>
<evidence type="ECO:0000256" key="1">
    <source>
        <dbReference type="SAM" id="Coils"/>
    </source>
</evidence>
<keyword evidence="3" id="KW-0966">Cell projection</keyword>
<name>M4V9T1_9BACT</name>
<keyword evidence="3" id="KW-0969">Cilium</keyword>
<evidence type="ECO:0000313" key="3">
    <source>
        <dbReference type="EMBL" id="AGH94786.1"/>
    </source>
</evidence>
<dbReference type="PROSITE" id="PS51257">
    <property type="entry name" value="PROKAR_LIPOPROTEIN"/>
    <property type="match status" value="1"/>
</dbReference>
<evidence type="ECO:0000313" key="4">
    <source>
        <dbReference type="Proteomes" id="UP000012040"/>
    </source>
</evidence>
<organism evidence="3 4">
    <name type="scientific">Pseudobdellovibrio exovorus JSS</name>
    <dbReference type="NCBI Taxonomy" id="1184267"/>
    <lineage>
        <taxon>Bacteria</taxon>
        <taxon>Pseudomonadati</taxon>
        <taxon>Bdellovibrionota</taxon>
        <taxon>Bdellovibrionia</taxon>
        <taxon>Bdellovibrionales</taxon>
        <taxon>Pseudobdellovibrionaceae</taxon>
        <taxon>Pseudobdellovibrio</taxon>
    </lineage>
</organism>
<dbReference type="EMBL" id="CP003537">
    <property type="protein sequence ID" value="AGH94786.1"/>
    <property type="molecule type" value="Genomic_DNA"/>
</dbReference>
<dbReference type="STRING" id="1184267.A11Q_566"/>
<dbReference type="AlphaFoldDB" id="M4V9T1"/>
<keyword evidence="2" id="KW-0732">Signal</keyword>
<keyword evidence="1" id="KW-0175">Coiled coil</keyword>
<feature type="signal peptide" evidence="2">
    <location>
        <begin position="1"/>
        <end position="18"/>
    </location>
</feature>
<dbReference type="Proteomes" id="UP000012040">
    <property type="component" value="Chromosome"/>
</dbReference>
<evidence type="ECO:0000256" key="2">
    <source>
        <dbReference type="SAM" id="SignalP"/>
    </source>
</evidence>
<reference evidence="3 4" key="1">
    <citation type="journal article" date="2013" name="ISME J.">
        <title>By their genes ye shall know them: genomic signatures of predatory bacteria.</title>
        <authorList>
            <person name="Pasternak Z."/>
            <person name="Pietrokovski S."/>
            <person name="Rotem O."/>
            <person name="Gophna U."/>
            <person name="Lurie-Weinberger M.N."/>
            <person name="Jurkevitch E."/>
        </authorList>
    </citation>
    <scope>NUCLEOTIDE SEQUENCE [LARGE SCALE GENOMIC DNA]</scope>
    <source>
        <strain evidence="3 4">JSS</strain>
    </source>
</reference>
<dbReference type="OrthoDB" id="5291788at2"/>
<keyword evidence="4" id="KW-1185">Reference proteome</keyword>
<feature type="chain" id="PRO_5004060093" evidence="2">
    <location>
        <begin position="19"/>
        <end position="299"/>
    </location>
</feature>
<dbReference type="HOGENOM" id="CLU_1114133_0_0_7"/>
<feature type="coiled-coil region" evidence="1">
    <location>
        <begin position="128"/>
        <end position="162"/>
    </location>
</feature>
<dbReference type="PATRIC" id="fig|1184267.3.peg.576"/>